<dbReference type="AlphaFoldDB" id="G9QN29"/>
<evidence type="ECO:0000313" key="1">
    <source>
        <dbReference type="EMBL" id="EHL76596.1"/>
    </source>
</evidence>
<sequence>MEQVFSRENLLEALHRVERNKGSHGVDGMSVSELRPYMMEHWQEIRTSLLEGTYKPQPVRRVEIPKPYGGKRKLGIPTVIDCFILQAYTEPYVRWCERSGVSHSLLLD</sequence>
<dbReference type="EMBL" id="ACWF01000122">
    <property type="protein sequence ID" value="EHL76596.1"/>
    <property type="molecule type" value="Genomic_DNA"/>
</dbReference>
<name>G9QN29_9BACI</name>
<evidence type="ECO:0008006" key="3">
    <source>
        <dbReference type="Google" id="ProtNLM"/>
    </source>
</evidence>
<protein>
    <recommendedName>
        <fullName evidence="3">Reverse transcriptase domain-containing protein</fullName>
    </recommendedName>
</protein>
<evidence type="ECO:0000313" key="2">
    <source>
        <dbReference type="Proteomes" id="UP000011747"/>
    </source>
</evidence>
<proteinExistence type="predicted"/>
<organism evidence="1 2">
    <name type="scientific">Bacillus smithii 7_3_47FAA</name>
    <dbReference type="NCBI Taxonomy" id="665952"/>
    <lineage>
        <taxon>Bacteria</taxon>
        <taxon>Bacillati</taxon>
        <taxon>Bacillota</taxon>
        <taxon>Bacilli</taxon>
        <taxon>Bacillales</taxon>
        <taxon>Bacillaceae</taxon>
        <taxon>Bacillus</taxon>
    </lineage>
</organism>
<keyword evidence="2" id="KW-1185">Reference proteome</keyword>
<comment type="caution">
    <text evidence="1">The sequence shown here is derived from an EMBL/GenBank/DDBJ whole genome shotgun (WGS) entry which is preliminary data.</text>
</comment>
<dbReference type="Proteomes" id="UP000011747">
    <property type="component" value="Unassembled WGS sequence"/>
</dbReference>
<dbReference type="HOGENOM" id="CLU_013584_12_1_9"/>
<reference evidence="1 2" key="1">
    <citation type="submission" date="2011-09" db="EMBL/GenBank/DDBJ databases">
        <title>The Genome Sequence of Bacillus smithii 7_3_47FAA.</title>
        <authorList>
            <consortium name="The Broad Institute Genome Sequencing Platform"/>
            <person name="Earl A."/>
            <person name="Ward D."/>
            <person name="Feldgarden M."/>
            <person name="Gevers D."/>
            <person name="Daigneault M."/>
            <person name="Strauss J."/>
            <person name="Allen-Vercoe E."/>
            <person name="Young S.K."/>
            <person name="Zeng Q."/>
            <person name="Gargeya S."/>
            <person name="Fitzgerald M."/>
            <person name="Haas B."/>
            <person name="Abouelleil A."/>
            <person name="Alvarado L."/>
            <person name="Arachchi H.M."/>
            <person name="Berlin A."/>
            <person name="Brown A."/>
            <person name="Chapman S.B."/>
            <person name="Chen Z."/>
            <person name="Dunbar C."/>
            <person name="Freedman E."/>
            <person name="Gearin G."/>
            <person name="Goldberg J."/>
            <person name="Griggs A."/>
            <person name="Gujja S."/>
            <person name="Heiman D."/>
            <person name="Howarth C."/>
            <person name="Larson L."/>
            <person name="Lui A."/>
            <person name="MacDonald P.J.P."/>
            <person name="Montmayeur A."/>
            <person name="Murphy C."/>
            <person name="Neiman D."/>
            <person name="Pearson M."/>
            <person name="Priest M."/>
            <person name="Roberts A."/>
            <person name="Saif S."/>
            <person name="Shea T."/>
            <person name="Shenoy N."/>
            <person name="Sisk P."/>
            <person name="Stolte C."/>
            <person name="Sykes S."/>
            <person name="Wortman J."/>
            <person name="Nusbaum C."/>
            <person name="Birren B."/>
        </authorList>
    </citation>
    <scope>NUCLEOTIDE SEQUENCE [LARGE SCALE GENOMIC DNA]</scope>
    <source>
        <strain evidence="1 2">7_3_47FAA</strain>
    </source>
</reference>
<accession>G9QN29</accession>
<gene>
    <name evidence="1" type="ORF">HMPREF1015_00946</name>
</gene>
<dbReference type="SUPFAM" id="SSF56672">
    <property type="entry name" value="DNA/RNA polymerases"/>
    <property type="match status" value="1"/>
</dbReference>
<dbReference type="InterPro" id="IPR043502">
    <property type="entry name" value="DNA/RNA_pol_sf"/>
</dbReference>